<proteinExistence type="predicted"/>
<protein>
    <submittedName>
        <fullName evidence="1">Uncharacterized protein</fullName>
    </submittedName>
</protein>
<dbReference type="EMBL" id="KK116521">
    <property type="protein sequence ID" value="KFM68001.1"/>
    <property type="molecule type" value="Genomic_DNA"/>
</dbReference>
<evidence type="ECO:0000313" key="1">
    <source>
        <dbReference type="EMBL" id="KFM68001.1"/>
    </source>
</evidence>
<name>A0A087TSB2_STEMI</name>
<reference evidence="1 2" key="1">
    <citation type="submission" date="2013-11" db="EMBL/GenBank/DDBJ databases">
        <title>Genome sequencing of Stegodyphus mimosarum.</title>
        <authorList>
            <person name="Bechsgaard J."/>
        </authorList>
    </citation>
    <scope>NUCLEOTIDE SEQUENCE [LARGE SCALE GENOMIC DNA]</scope>
</reference>
<organism evidence="1 2">
    <name type="scientific">Stegodyphus mimosarum</name>
    <name type="common">African social velvet spider</name>
    <dbReference type="NCBI Taxonomy" id="407821"/>
    <lineage>
        <taxon>Eukaryota</taxon>
        <taxon>Metazoa</taxon>
        <taxon>Ecdysozoa</taxon>
        <taxon>Arthropoda</taxon>
        <taxon>Chelicerata</taxon>
        <taxon>Arachnida</taxon>
        <taxon>Araneae</taxon>
        <taxon>Araneomorphae</taxon>
        <taxon>Entelegynae</taxon>
        <taxon>Eresoidea</taxon>
        <taxon>Eresidae</taxon>
        <taxon>Stegodyphus</taxon>
    </lineage>
</organism>
<accession>A0A087TSB2</accession>
<evidence type="ECO:0000313" key="2">
    <source>
        <dbReference type="Proteomes" id="UP000054359"/>
    </source>
</evidence>
<dbReference type="Proteomes" id="UP000054359">
    <property type="component" value="Unassembled WGS sequence"/>
</dbReference>
<feature type="non-terminal residue" evidence="1">
    <location>
        <position position="38"/>
    </location>
</feature>
<keyword evidence="2" id="KW-1185">Reference proteome</keyword>
<dbReference type="AlphaFoldDB" id="A0A087TSB2"/>
<gene>
    <name evidence="1" type="ORF">X975_16880</name>
</gene>
<sequence>MSFTKIFPSCSIPLRFRCKPSLDKKFSNSQRSWLGSRH</sequence>